<evidence type="ECO:0000313" key="3">
    <source>
        <dbReference type="EMBL" id="PHN06697.1"/>
    </source>
</evidence>
<dbReference type="PROSITE" id="PS51688">
    <property type="entry name" value="ICA"/>
    <property type="match status" value="1"/>
</dbReference>
<dbReference type="AlphaFoldDB" id="A0A2D0NE02"/>
<dbReference type="EMBL" id="PDUD01000017">
    <property type="protein sequence ID" value="PHN06697.1"/>
    <property type="molecule type" value="Genomic_DNA"/>
</dbReference>
<keyword evidence="1" id="KW-0175">Coiled coil</keyword>
<sequence>METSISSNLISIHQNLFNMKPTLYLFLSAIACLSHHQLFAQKQMKMDTAAIRFIEGGAEKAFMKWTGSDLFIQNDETNGGDIYLDAEQYVILKANELIQSQAPRVSLSGQEIDLQSSVADITLSSGRAIRFMRGSSTRMYMNDFGTGMGTTSPERLLHLESNLQNNFDPQLRLSRGSGYFDLDGATNFRIFNANGLQFIIDGEGDNEGNTGIGTSAPLRKLHLLTNPSAAQLRLADPLGYFDLYASADFLIQDEGGTRLFIKGSTGTAGNVGIGNTNPQRKLHLQTTASPQLRLQDAGGSIDLYGGADFVVRNSGGINRLVVRGTGPILASNLSNIGDFRNMQYNDVTGEIGYDNSSRRDKRNIRELQEDFNALLEMQPKTYTRPWAPDRQEIGFIAEDFHDRGLFPLVEYDETGYPDGLRYDKMITYIVPLLQQQREDLELKTERIDRLEDEVAGLKRELEAIKQMILSGQTAPADQSTGNREGVAPEALPYLKQNVPNPFSEDSLIAYYIPEGIQKAELRISDAGGNVVRQFTIHNRGTGQTRLQANSLSDGIYFYYLILDGRIVDTRKMVLTGK</sequence>
<feature type="coiled-coil region" evidence="1">
    <location>
        <begin position="433"/>
        <end position="467"/>
    </location>
</feature>
<proteinExistence type="predicted"/>
<keyword evidence="4" id="KW-1185">Reference proteome</keyword>
<organism evidence="3 4">
    <name type="scientific">Flavilitoribacter nigricans (strain ATCC 23147 / DSM 23189 / NBRC 102662 / NCIMB 1420 / SS-2)</name>
    <name type="common">Lewinella nigricans</name>
    <dbReference type="NCBI Taxonomy" id="1122177"/>
    <lineage>
        <taxon>Bacteria</taxon>
        <taxon>Pseudomonadati</taxon>
        <taxon>Bacteroidota</taxon>
        <taxon>Saprospiria</taxon>
        <taxon>Saprospirales</taxon>
        <taxon>Lewinellaceae</taxon>
        <taxon>Flavilitoribacter</taxon>
    </lineage>
</organism>
<reference evidence="3 4" key="1">
    <citation type="submission" date="2017-10" db="EMBL/GenBank/DDBJ databases">
        <title>The draft genome sequence of Lewinella nigricans NBRC 102662.</title>
        <authorList>
            <person name="Wang K."/>
        </authorList>
    </citation>
    <scope>NUCLEOTIDE SEQUENCE [LARGE SCALE GENOMIC DNA]</scope>
    <source>
        <strain evidence="3 4">NBRC 102662</strain>
    </source>
</reference>
<protein>
    <recommendedName>
        <fullName evidence="2">Peptidase S74 domain-containing protein</fullName>
    </recommendedName>
</protein>
<dbReference type="Proteomes" id="UP000223913">
    <property type="component" value="Unassembled WGS sequence"/>
</dbReference>
<name>A0A2D0NE02_FLAN2</name>
<evidence type="ECO:0000256" key="1">
    <source>
        <dbReference type="SAM" id="Coils"/>
    </source>
</evidence>
<dbReference type="Pfam" id="PF13884">
    <property type="entry name" value="Peptidase_S74"/>
    <property type="match status" value="1"/>
</dbReference>
<dbReference type="OrthoDB" id="9808953at2"/>
<accession>A0A2D0NE02</accession>
<evidence type="ECO:0000259" key="2">
    <source>
        <dbReference type="PROSITE" id="PS51688"/>
    </source>
</evidence>
<evidence type="ECO:0000313" key="4">
    <source>
        <dbReference type="Proteomes" id="UP000223913"/>
    </source>
</evidence>
<gene>
    <name evidence="3" type="ORF">CRP01_10395</name>
</gene>
<comment type="caution">
    <text evidence="3">The sequence shown here is derived from an EMBL/GenBank/DDBJ whole genome shotgun (WGS) entry which is preliminary data.</text>
</comment>
<dbReference type="InterPro" id="IPR030392">
    <property type="entry name" value="S74_ICA"/>
</dbReference>
<feature type="domain" description="Peptidase S74" evidence="2">
    <location>
        <begin position="356"/>
        <end position="454"/>
    </location>
</feature>